<dbReference type="RefSeq" id="WP_393166220.1">
    <property type="nucleotide sequence ID" value="NZ_JBICRM010000009.1"/>
</dbReference>
<accession>A0ABW7ACI1</accession>
<gene>
    <name evidence="1" type="primary">fxsA</name>
    <name evidence="1" type="ORF">ACFLIM_16665</name>
</gene>
<proteinExistence type="predicted"/>
<evidence type="ECO:0000313" key="2">
    <source>
        <dbReference type="Proteomes" id="UP001603978"/>
    </source>
</evidence>
<dbReference type="Proteomes" id="UP001603978">
    <property type="component" value="Unassembled WGS sequence"/>
</dbReference>
<sequence>MDEESSTGIIDLSAVDLDALKNLRSPALRRAYLRLAEDPDDLTVAGWNSAI</sequence>
<name>A0ABW7ACI1_9ACTN</name>
<comment type="caution">
    <text evidence="1">The sequence shown here is derived from an EMBL/GenBank/DDBJ whole genome shotgun (WGS) entry which is preliminary data.</text>
</comment>
<dbReference type="EMBL" id="JBICRM010000009">
    <property type="protein sequence ID" value="MFG1704819.1"/>
    <property type="molecule type" value="Genomic_DNA"/>
</dbReference>
<protein>
    <submittedName>
        <fullName evidence="1">FxSxx-COOH cyclophane-containing RiPP peptide</fullName>
    </submittedName>
</protein>
<organism evidence="1 2">
    <name type="scientific">Nonomuraea marmarensis</name>
    <dbReference type="NCBI Taxonomy" id="3351344"/>
    <lineage>
        <taxon>Bacteria</taxon>
        <taxon>Bacillati</taxon>
        <taxon>Actinomycetota</taxon>
        <taxon>Actinomycetes</taxon>
        <taxon>Streptosporangiales</taxon>
        <taxon>Streptosporangiaceae</taxon>
        <taxon>Nonomuraea</taxon>
    </lineage>
</organism>
<dbReference type="InterPro" id="IPR026334">
    <property type="entry name" value="FxSxx-COOH"/>
</dbReference>
<evidence type="ECO:0000313" key="1">
    <source>
        <dbReference type="EMBL" id="MFG1704819.1"/>
    </source>
</evidence>
<dbReference type="NCBIfam" id="TIGR04268">
    <property type="entry name" value="FxSxx-COOH"/>
    <property type="match status" value="1"/>
</dbReference>
<keyword evidence="2" id="KW-1185">Reference proteome</keyword>
<reference evidence="1 2" key="1">
    <citation type="submission" date="2024-10" db="EMBL/GenBank/DDBJ databases">
        <authorList>
            <person name="Topkara A.R."/>
            <person name="Saygin H."/>
        </authorList>
    </citation>
    <scope>NUCLEOTIDE SEQUENCE [LARGE SCALE GENOMIC DNA]</scope>
    <source>
        <strain evidence="1 2">M3C6</strain>
    </source>
</reference>